<evidence type="ECO:0000256" key="1">
    <source>
        <dbReference type="ARBA" id="ARBA00012493"/>
    </source>
</evidence>
<keyword evidence="8" id="KW-0255">Endonuclease</keyword>
<dbReference type="GO" id="GO:0006508">
    <property type="term" value="P:proteolysis"/>
    <property type="evidence" value="ECO:0007669"/>
    <property type="project" value="UniProtKB-KW"/>
</dbReference>
<dbReference type="SUPFAM" id="SSF53098">
    <property type="entry name" value="Ribonuclease H-like"/>
    <property type="match status" value="1"/>
</dbReference>
<keyword evidence="9" id="KW-0378">Hydrolase</keyword>
<dbReference type="STRING" id="98765.A0A2R6NF13"/>
<dbReference type="SUPFAM" id="SSF56672">
    <property type="entry name" value="DNA/RNA polymerases"/>
    <property type="match status" value="1"/>
</dbReference>
<keyword evidence="12" id="KW-0229">DNA integration</keyword>
<feature type="region of interest" description="Disordered" evidence="17">
    <location>
        <begin position="1033"/>
        <end position="1071"/>
    </location>
</feature>
<feature type="domain" description="Reverse transcriptase" evidence="18">
    <location>
        <begin position="539"/>
        <end position="725"/>
    </location>
</feature>
<keyword evidence="4" id="KW-0548">Nucleotidyltransferase</keyword>
<feature type="compositionally biased region" description="Low complexity" evidence="17">
    <location>
        <begin position="1044"/>
        <end position="1059"/>
    </location>
</feature>
<evidence type="ECO:0000256" key="15">
    <source>
        <dbReference type="ARBA" id="ARBA00023125"/>
    </source>
</evidence>
<dbReference type="Gene3D" id="1.10.340.70">
    <property type="match status" value="1"/>
</dbReference>
<evidence type="ECO:0000256" key="5">
    <source>
        <dbReference type="ARBA" id="ARBA00022722"/>
    </source>
</evidence>
<dbReference type="GO" id="GO:0003964">
    <property type="term" value="F:RNA-directed DNA polymerase activity"/>
    <property type="evidence" value="ECO:0007669"/>
    <property type="project" value="UniProtKB-KW"/>
</dbReference>
<protein>
    <recommendedName>
        <fullName evidence="1">RNA-directed DNA polymerase</fullName>
        <ecNumber evidence="1">2.7.7.49</ecNumber>
    </recommendedName>
</protein>
<feature type="region of interest" description="Disordered" evidence="17">
    <location>
        <begin position="997"/>
        <end position="1018"/>
    </location>
</feature>
<keyword evidence="6" id="KW-0479">Metal-binding</keyword>
<dbReference type="Pfam" id="PF00078">
    <property type="entry name" value="RVT_1"/>
    <property type="match status" value="1"/>
</dbReference>
<dbReference type="GO" id="GO:0005634">
    <property type="term" value="C:nucleus"/>
    <property type="evidence" value="ECO:0007669"/>
    <property type="project" value="UniProtKB-ARBA"/>
</dbReference>
<dbReference type="PROSITE" id="PS50994">
    <property type="entry name" value="INTEGRASE"/>
    <property type="match status" value="1"/>
</dbReference>
<keyword evidence="10" id="KW-0460">Magnesium</keyword>
<evidence type="ECO:0000256" key="2">
    <source>
        <dbReference type="ARBA" id="ARBA00022670"/>
    </source>
</evidence>
<feature type="compositionally biased region" description="Low complexity" evidence="17">
    <location>
        <begin position="1897"/>
        <end position="1910"/>
    </location>
</feature>
<dbReference type="Gene3D" id="3.30.70.270">
    <property type="match status" value="2"/>
</dbReference>
<dbReference type="Gene3D" id="2.40.70.10">
    <property type="entry name" value="Acid Proteases"/>
    <property type="match status" value="1"/>
</dbReference>
<evidence type="ECO:0000256" key="8">
    <source>
        <dbReference type="ARBA" id="ARBA00022759"/>
    </source>
</evidence>
<dbReference type="GO" id="GO:0003887">
    <property type="term" value="F:DNA-directed DNA polymerase activity"/>
    <property type="evidence" value="ECO:0007669"/>
    <property type="project" value="UniProtKB-KW"/>
</dbReference>
<dbReference type="GO" id="GO:0004190">
    <property type="term" value="F:aspartic-type endopeptidase activity"/>
    <property type="evidence" value="ECO:0007669"/>
    <property type="project" value="UniProtKB-KW"/>
</dbReference>
<feature type="region of interest" description="Disordered" evidence="17">
    <location>
        <begin position="1826"/>
        <end position="1871"/>
    </location>
</feature>
<dbReference type="CDD" id="cd01647">
    <property type="entry name" value="RT_LTR"/>
    <property type="match status" value="1"/>
</dbReference>
<dbReference type="EC" id="2.7.7.49" evidence="1"/>
<evidence type="ECO:0000256" key="17">
    <source>
        <dbReference type="SAM" id="MobiDB-lite"/>
    </source>
</evidence>
<dbReference type="SUPFAM" id="SSF50630">
    <property type="entry name" value="Acid proteases"/>
    <property type="match status" value="1"/>
</dbReference>
<feature type="compositionally biased region" description="Polar residues" evidence="17">
    <location>
        <begin position="1912"/>
        <end position="1934"/>
    </location>
</feature>
<organism evidence="20 21">
    <name type="scientific">Hermanssonia centrifuga</name>
    <dbReference type="NCBI Taxonomy" id="98765"/>
    <lineage>
        <taxon>Eukaryota</taxon>
        <taxon>Fungi</taxon>
        <taxon>Dikarya</taxon>
        <taxon>Basidiomycota</taxon>
        <taxon>Agaricomycotina</taxon>
        <taxon>Agaricomycetes</taxon>
        <taxon>Polyporales</taxon>
        <taxon>Meruliaceae</taxon>
        <taxon>Hermanssonia</taxon>
    </lineage>
</organism>
<evidence type="ECO:0000256" key="10">
    <source>
        <dbReference type="ARBA" id="ARBA00022842"/>
    </source>
</evidence>
<dbReference type="InterPro" id="IPR000477">
    <property type="entry name" value="RT_dom"/>
</dbReference>
<evidence type="ECO:0000313" key="20">
    <source>
        <dbReference type="EMBL" id="PSR70612.1"/>
    </source>
</evidence>
<dbReference type="EMBL" id="MLYV02001345">
    <property type="protein sequence ID" value="PSR70612.1"/>
    <property type="molecule type" value="Genomic_DNA"/>
</dbReference>
<evidence type="ECO:0000256" key="16">
    <source>
        <dbReference type="ARBA" id="ARBA00023172"/>
    </source>
</evidence>
<feature type="compositionally biased region" description="Basic residues" evidence="17">
    <location>
        <begin position="1613"/>
        <end position="1641"/>
    </location>
</feature>
<dbReference type="Gene3D" id="3.10.10.10">
    <property type="entry name" value="HIV Type 1 Reverse Transcriptase, subunit A, domain 1"/>
    <property type="match status" value="1"/>
</dbReference>
<dbReference type="PROSITE" id="PS50878">
    <property type="entry name" value="RT_POL"/>
    <property type="match status" value="1"/>
</dbReference>
<evidence type="ECO:0000259" key="19">
    <source>
        <dbReference type="PROSITE" id="PS50994"/>
    </source>
</evidence>
<evidence type="ECO:0000256" key="9">
    <source>
        <dbReference type="ARBA" id="ARBA00022801"/>
    </source>
</evidence>
<keyword evidence="13" id="KW-0695">RNA-directed DNA polymerase</keyword>
<keyword evidence="14" id="KW-0239">DNA-directed DNA polymerase</keyword>
<dbReference type="InterPro" id="IPR050951">
    <property type="entry name" value="Retrovirus_Pol_polyprotein"/>
</dbReference>
<evidence type="ECO:0000256" key="12">
    <source>
        <dbReference type="ARBA" id="ARBA00022908"/>
    </source>
</evidence>
<dbReference type="InterPro" id="IPR001584">
    <property type="entry name" value="Integrase_cat-core"/>
</dbReference>
<evidence type="ECO:0000256" key="4">
    <source>
        <dbReference type="ARBA" id="ARBA00022695"/>
    </source>
</evidence>
<dbReference type="Proteomes" id="UP000186601">
    <property type="component" value="Unassembled WGS sequence"/>
</dbReference>
<evidence type="ECO:0000259" key="18">
    <source>
        <dbReference type="PROSITE" id="PS50878"/>
    </source>
</evidence>
<dbReference type="Pfam" id="PF08284">
    <property type="entry name" value="RVP_2"/>
    <property type="match status" value="1"/>
</dbReference>
<dbReference type="OrthoDB" id="1750432at2759"/>
<reference evidence="20 21" key="1">
    <citation type="submission" date="2018-02" db="EMBL/GenBank/DDBJ databases">
        <title>Genome sequence of the basidiomycete white-rot fungus Phlebia centrifuga.</title>
        <authorList>
            <person name="Granchi Z."/>
            <person name="Peng M."/>
            <person name="de Vries R.P."/>
            <person name="Hilden K."/>
            <person name="Makela M.R."/>
            <person name="Grigoriev I."/>
            <person name="Riley R."/>
        </authorList>
    </citation>
    <scope>NUCLEOTIDE SEQUENCE [LARGE SCALE GENOMIC DNA]</scope>
    <source>
        <strain evidence="20 21">FBCC195</strain>
    </source>
</reference>
<evidence type="ECO:0000313" key="21">
    <source>
        <dbReference type="Proteomes" id="UP000186601"/>
    </source>
</evidence>
<keyword evidence="21" id="KW-1185">Reference proteome</keyword>
<keyword evidence="15" id="KW-0238">DNA-binding</keyword>
<dbReference type="CDD" id="cd00303">
    <property type="entry name" value="retropepsin_like"/>
    <property type="match status" value="1"/>
</dbReference>
<feature type="compositionally biased region" description="Acidic residues" evidence="17">
    <location>
        <begin position="35"/>
        <end position="44"/>
    </location>
</feature>
<evidence type="ECO:0000256" key="3">
    <source>
        <dbReference type="ARBA" id="ARBA00022679"/>
    </source>
</evidence>
<feature type="region of interest" description="Disordered" evidence="17">
    <location>
        <begin position="15"/>
        <end position="44"/>
    </location>
</feature>
<dbReference type="Gene3D" id="3.30.420.10">
    <property type="entry name" value="Ribonuclease H-like superfamily/Ribonuclease H"/>
    <property type="match status" value="1"/>
</dbReference>
<dbReference type="PANTHER" id="PTHR37984">
    <property type="entry name" value="PROTEIN CBG26694"/>
    <property type="match status" value="1"/>
</dbReference>
<dbReference type="PANTHER" id="PTHR37984:SF5">
    <property type="entry name" value="PROTEIN NYNRIN-LIKE"/>
    <property type="match status" value="1"/>
</dbReference>
<dbReference type="GO" id="GO:0046872">
    <property type="term" value="F:metal ion binding"/>
    <property type="evidence" value="ECO:0007669"/>
    <property type="project" value="UniProtKB-KW"/>
</dbReference>
<comment type="caution">
    <text evidence="20">The sequence shown here is derived from an EMBL/GenBank/DDBJ whole genome shotgun (WGS) entry which is preliminary data.</text>
</comment>
<keyword evidence="5" id="KW-0540">Nuclease</keyword>
<evidence type="ECO:0000256" key="7">
    <source>
        <dbReference type="ARBA" id="ARBA00022750"/>
    </source>
</evidence>
<dbReference type="InterPro" id="IPR021109">
    <property type="entry name" value="Peptidase_aspartic_dom_sf"/>
</dbReference>
<dbReference type="Pfam" id="PF24626">
    <property type="entry name" value="SH3_Tf2-1"/>
    <property type="match status" value="1"/>
</dbReference>
<dbReference type="GO" id="GO:0003723">
    <property type="term" value="F:RNA binding"/>
    <property type="evidence" value="ECO:0007669"/>
    <property type="project" value="UniProtKB-KW"/>
</dbReference>
<keyword evidence="3" id="KW-0808">Transferase</keyword>
<name>A0A2R6NF13_9APHY</name>
<keyword evidence="11" id="KW-0694">RNA-binding</keyword>
<keyword evidence="16" id="KW-0233">DNA recombination</keyword>
<feature type="compositionally biased region" description="Low complexity" evidence="17">
    <location>
        <begin position="1935"/>
        <end position="1954"/>
    </location>
</feature>
<feature type="compositionally biased region" description="Basic and acidic residues" evidence="17">
    <location>
        <begin position="1857"/>
        <end position="1871"/>
    </location>
</feature>
<gene>
    <name evidence="20" type="ORF">PHLCEN_2v13508</name>
</gene>
<dbReference type="InterPro" id="IPR043502">
    <property type="entry name" value="DNA/RNA_pol_sf"/>
</dbReference>
<dbReference type="Pfam" id="PF17917">
    <property type="entry name" value="RT_RNaseH"/>
    <property type="match status" value="1"/>
</dbReference>
<dbReference type="GO" id="GO:0015074">
    <property type="term" value="P:DNA integration"/>
    <property type="evidence" value="ECO:0007669"/>
    <property type="project" value="UniProtKB-KW"/>
</dbReference>
<feature type="region of interest" description="Disordered" evidence="17">
    <location>
        <begin position="1612"/>
        <end position="1648"/>
    </location>
</feature>
<evidence type="ECO:0000256" key="14">
    <source>
        <dbReference type="ARBA" id="ARBA00022932"/>
    </source>
</evidence>
<dbReference type="GO" id="GO:0004519">
    <property type="term" value="F:endonuclease activity"/>
    <property type="evidence" value="ECO:0007669"/>
    <property type="project" value="UniProtKB-KW"/>
</dbReference>
<accession>A0A2R6NF13</accession>
<feature type="compositionally biased region" description="Polar residues" evidence="17">
    <location>
        <begin position="1784"/>
        <end position="1795"/>
    </location>
</feature>
<feature type="domain" description="Integrase catalytic" evidence="19">
    <location>
        <begin position="1221"/>
        <end position="1384"/>
    </location>
</feature>
<evidence type="ECO:0000256" key="6">
    <source>
        <dbReference type="ARBA" id="ARBA00022723"/>
    </source>
</evidence>
<dbReference type="CDD" id="cd09274">
    <property type="entry name" value="RNase_HI_RT_Ty3"/>
    <property type="match status" value="1"/>
</dbReference>
<feature type="region of interest" description="Disordered" evidence="17">
    <location>
        <begin position="1892"/>
        <end position="1977"/>
    </location>
</feature>
<dbReference type="InterPro" id="IPR041588">
    <property type="entry name" value="Integrase_H2C2"/>
</dbReference>
<dbReference type="Pfam" id="PF17921">
    <property type="entry name" value="Integrase_H2C2"/>
    <property type="match status" value="1"/>
</dbReference>
<keyword evidence="2" id="KW-0645">Protease</keyword>
<dbReference type="InterPro" id="IPR056924">
    <property type="entry name" value="SH3_Tf2-1"/>
</dbReference>
<evidence type="ECO:0000256" key="13">
    <source>
        <dbReference type="ARBA" id="ARBA00022918"/>
    </source>
</evidence>
<dbReference type="GO" id="GO:0003677">
    <property type="term" value="F:DNA binding"/>
    <property type="evidence" value="ECO:0007669"/>
    <property type="project" value="UniProtKB-KW"/>
</dbReference>
<evidence type="ECO:0000256" key="11">
    <source>
        <dbReference type="ARBA" id="ARBA00022884"/>
    </source>
</evidence>
<proteinExistence type="predicted"/>
<dbReference type="InterPro" id="IPR043128">
    <property type="entry name" value="Rev_trsase/Diguanyl_cyclase"/>
</dbReference>
<dbReference type="InterPro" id="IPR041373">
    <property type="entry name" value="RT_RNaseH"/>
</dbReference>
<keyword evidence="7" id="KW-0064">Aspartyl protease</keyword>
<dbReference type="InterPro" id="IPR036397">
    <property type="entry name" value="RNaseH_sf"/>
</dbReference>
<dbReference type="GO" id="GO:0006310">
    <property type="term" value="P:DNA recombination"/>
    <property type="evidence" value="ECO:0007669"/>
    <property type="project" value="UniProtKB-KW"/>
</dbReference>
<dbReference type="InterPro" id="IPR012337">
    <property type="entry name" value="RNaseH-like_sf"/>
</dbReference>
<feature type="region of interest" description="Disordered" evidence="17">
    <location>
        <begin position="1779"/>
        <end position="1798"/>
    </location>
</feature>
<sequence>MEFDDEKDNRLLRLAEATETDPGLSLHSVDLGSTDSEDDDEEESMALADHLATYGEDDDLLVPHYTLDLSTARLPPPVVLPLLRNEGRPYVRFDDPYAQHAMDLLKRHGPYCCLRTGADHSTWRDDGVLIYRISEDQYVIMGQDPVEDVLIDQRRLENPRFNLPQWYQNQVARQLQHTGCRRYPIPGEQIDSAVPMAVELVLNDQIPYPTGWMEYCGGRAQPPRFECHLTASAPVVVIHDTYLFVRSEIPLDLLMRPAFDLANCYASTIRRDFADPPFSLDDLEGELELLWGVQDSADYCEYLELNATRVVTHRPISAIQRNASSPRDFKRLIPSPVVVVVHINGSAARALLDSGSLADFMSSKLIHQLDIQTFELAKQLPVHLAVQGSRAKISLGCKSELKYQSVCEPRHFDIVNLLNYDLILGTPFLFQHKVTIGFNPTTVVIGSESAVPIQGQHVRVLESRAADLFEDELEQAQQVLREYAQPIASTDASDTPLPPLREVNHQIPLKDPSKVYHWRPSKCPEALRPLWGKKRDAYLRSGRWKMSNARNTSPMLLLTKPGTGIRDIPPKLRTVFDLRERNDNTIKVTSPLPDMEGILRRIAKKRFRSSLDGKDAYECIRIEPAHVERAAMTTPDGNMVSLVLQQGDCNAVATYQTLMNHLFGQYIGVFLDVYLDDILIYSDALPEHITHVKTVIDILQREHLYLNADKLKFLQPKLKVLGRIVDDTGIRMDPDKVDSVLNWKVPTSKELLRGFLGSVGYLADDIGSIRIPMGVLTELTSADKAFSWDFTQQRAFDEIRRLVHGHRDHHRIPLDYSEGAAPIWLITDGSISGVAGVISQGHDRRTAKVAAFFSAKLTAAQANYPIHEIEMLAGVESMRRHRDILLGCFFTWVTDHKGLTHLLRQKNLSARQARWIEKISEFHFSVEYIPGLENVLPDALSRVYANDAPGTVRAASEYTAYDEDEDLPLRLASFAISVPVLVDTEGAAARTAGTIAHPRRSPRGHIAPAESGRPETSREFAKRIRKLVVHGPRVQRVEGAATGTTTSPSLDDDLSPPSTIGSDKHTSDNIAVSNDGETDLLQEKPILKLLSEDTDGLHIPDVVRGRYHEDPFFKSILDNPKHFKNFDAADGLIILKEPHCERLCIPNITVDKRSIREVIISHAHSLLAHLGAYKTLGVLKDNVWWKSMANDVSEFCRTCSTCKRSKPSNQKPYGLLNPLPVPSLPWEAIGMDFVGPLPPSDNRDSTFDAITVVIDLLTSMVHLVPSRTTYTAKEIAELVFSDIYKLHGLPHAIVSDRDVLFTSIFWTHLHKLIGVELRMSSAYHPESDGSTERANRTVTQMLRQCIGPSQRDWVAKLPAIEFAINIARSETTGYAPFFLNTGRMPRAMIWDHASKEEYPGVRTYAQKVKFAIMAAHDSILAARVKQTRDANRKRRPAPFVANELVYISTKNISLPKGLARKLVPKFIGPYRIAEDFRNNSYRIELPADLKRRGIHDVFHSSLLRTHEPNDDRLFPGRLASQVAELEDQENEWAIDKFLSHKGSGPNALFEAMWKSGDHTWVPYSTIKHLGAFTEYLHALGASGIKDLPEGNGRPPTDDPQIFLGNLEISRGQKPLKRLPTRKSSLRTPRKPQGRPSSRARPRPTAPCDFPCTRFSPEIPLSMSHRRNLAVANHTHQLPRRMSELHAFLTRQSDGSIVLRNTVSDAQVVFTVEALRAYHRFDALVRQYAVTQDSLIPGGYSEFQTLWNSDRQNRYQFSEYRTLTEDCVIHGAPVPIDTLVPRSAQAPSQTNRTNIPGLSADRQETIQELLWESAAASLRKKEWIERKKNERRDKKASRHNIGDRGSPRSHPYGGVSKAAEKKKAGRRTSFDCRSEAGRSDVYIDDRLVGFYDPPIPSSPSSGSGSYSREPPALTQSAITPNTQASGSPPTFNNVETSSTTVIPAPAATSTSSTPAFVQGSSTQNAAPPTERDIDDDEDFDLDRMFQDYS</sequence>